<gene>
    <name evidence="2" type="ORF">JG688_00015882</name>
</gene>
<name>A0A8J5IDD4_9STRA</name>
<comment type="caution">
    <text evidence="2">The sequence shown here is derived from an EMBL/GenBank/DDBJ whole genome shotgun (WGS) entry which is preliminary data.</text>
</comment>
<evidence type="ECO:0000256" key="1">
    <source>
        <dbReference type="SAM" id="MobiDB-lite"/>
    </source>
</evidence>
<accession>A0A8J5IDD4</accession>
<evidence type="ECO:0000313" key="2">
    <source>
        <dbReference type="EMBL" id="KAG6946727.1"/>
    </source>
</evidence>
<organism evidence="2 3">
    <name type="scientific">Phytophthora aleatoria</name>
    <dbReference type="NCBI Taxonomy" id="2496075"/>
    <lineage>
        <taxon>Eukaryota</taxon>
        <taxon>Sar</taxon>
        <taxon>Stramenopiles</taxon>
        <taxon>Oomycota</taxon>
        <taxon>Peronosporomycetes</taxon>
        <taxon>Peronosporales</taxon>
        <taxon>Peronosporaceae</taxon>
        <taxon>Phytophthora</taxon>
    </lineage>
</organism>
<dbReference type="EMBL" id="JAENGY010001825">
    <property type="protein sequence ID" value="KAG6946727.1"/>
    <property type="molecule type" value="Genomic_DNA"/>
</dbReference>
<evidence type="ECO:0000313" key="3">
    <source>
        <dbReference type="Proteomes" id="UP000709295"/>
    </source>
</evidence>
<dbReference type="AlphaFoldDB" id="A0A8J5IDD4"/>
<keyword evidence="3" id="KW-1185">Reference proteome</keyword>
<sequence length="100" mass="10857">MTTTIPQEPTRPPTSSPRRLATAEERQRVLTAYERGDDWLTVARYNNMSRAAAYRLCKTGDPSPPARGAARASVVKCTEEMVTSCGGCTEDGGHAVWDIG</sequence>
<protein>
    <submittedName>
        <fullName evidence="2">Uncharacterized protein</fullName>
    </submittedName>
</protein>
<proteinExistence type="predicted"/>
<dbReference type="Proteomes" id="UP000709295">
    <property type="component" value="Unassembled WGS sequence"/>
</dbReference>
<feature type="region of interest" description="Disordered" evidence="1">
    <location>
        <begin position="1"/>
        <end position="23"/>
    </location>
</feature>
<reference evidence="2" key="1">
    <citation type="submission" date="2021-01" db="EMBL/GenBank/DDBJ databases">
        <title>Phytophthora aleatoria, a newly-described species from Pinus radiata is distinct from Phytophthora cactorum isolates based on comparative genomics.</title>
        <authorList>
            <person name="Mcdougal R."/>
            <person name="Panda P."/>
            <person name="Williams N."/>
            <person name="Studholme D.J."/>
        </authorList>
    </citation>
    <scope>NUCLEOTIDE SEQUENCE</scope>
    <source>
        <strain evidence="2">NZFS 4037</strain>
    </source>
</reference>